<dbReference type="RefSeq" id="WP_160856024.1">
    <property type="nucleotide sequence ID" value="NZ_WUWG01000006.1"/>
</dbReference>
<dbReference type="CDD" id="cd03416">
    <property type="entry name" value="CbiX_SirB_N"/>
    <property type="match status" value="1"/>
</dbReference>
<comment type="caution">
    <text evidence="3">The sequence shown here is derived from an EMBL/GenBank/DDBJ whole genome shotgun (WGS) entry which is preliminary data.</text>
</comment>
<dbReference type="GO" id="GO:0046872">
    <property type="term" value="F:metal ion binding"/>
    <property type="evidence" value="ECO:0007669"/>
    <property type="project" value="UniProtKB-KW"/>
</dbReference>
<evidence type="ECO:0000256" key="1">
    <source>
        <dbReference type="ARBA" id="ARBA00022723"/>
    </source>
</evidence>
<protein>
    <submittedName>
        <fullName evidence="3">Cobalamin biosynthesis protein CbiX</fullName>
    </submittedName>
</protein>
<dbReference type="AlphaFoldDB" id="A0A6B0TZR7"/>
<accession>A0A6B0TZR7</accession>
<dbReference type="Gene3D" id="3.40.50.1400">
    <property type="match status" value="2"/>
</dbReference>
<evidence type="ECO:0000313" key="3">
    <source>
        <dbReference type="EMBL" id="MXU66484.1"/>
    </source>
</evidence>
<organism evidence="3 4">
    <name type="scientific">Oceanomicrobium pacificus</name>
    <dbReference type="NCBI Taxonomy" id="2692916"/>
    <lineage>
        <taxon>Bacteria</taxon>
        <taxon>Pseudomonadati</taxon>
        <taxon>Pseudomonadota</taxon>
        <taxon>Alphaproteobacteria</taxon>
        <taxon>Rhodobacterales</taxon>
        <taxon>Paracoccaceae</taxon>
        <taxon>Oceanomicrobium</taxon>
    </lineage>
</organism>
<evidence type="ECO:0000313" key="4">
    <source>
        <dbReference type="Proteomes" id="UP000436016"/>
    </source>
</evidence>
<dbReference type="PANTHER" id="PTHR33542:SF5">
    <property type="entry name" value="FERROCHELATASE CHE1"/>
    <property type="match status" value="1"/>
</dbReference>
<dbReference type="InterPro" id="IPR050963">
    <property type="entry name" value="Sirohydro_Cobaltochel/CbiX"/>
</dbReference>
<dbReference type="InterPro" id="IPR002762">
    <property type="entry name" value="CbiX-like"/>
</dbReference>
<gene>
    <name evidence="3" type="ORF">GSH16_13615</name>
</gene>
<keyword evidence="4" id="KW-1185">Reference proteome</keyword>
<keyword evidence="1" id="KW-0479">Metal-binding</keyword>
<dbReference type="EMBL" id="WUWG01000006">
    <property type="protein sequence ID" value="MXU66484.1"/>
    <property type="molecule type" value="Genomic_DNA"/>
</dbReference>
<dbReference type="Proteomes" id="UP000436016">
    <property type="component" value="Unassembled WGS sequence"/>
</dbReference>
<sequence>MTLPHILLVAHGTSGDSTALDADFASIAEGIATRLGGAEVSVATLAVKGGLHTALAKIPASQPVRVMPYFMSNGWFVSDLLTRRIAQSARPDAELLTPLGLLPGLAGLAAAAIRAVAPARLGETTLVIAAHGSPSDPRPAKVVRDLAGDLHATLGLGAVRCGFVDEAPSLADALAVDGPALCLPFFASRAGHVLDDLPEALDQSGFAGPVLDPVGLWPDVPALVADAITAQMDGDASGTG</sequence>
<proteinExistence type="predicted"/>
<reference evidence="3 4" key="1">
    <citation type="submission" date="2019-12" db="EMBL/GenBank/DDBJ databases">
        <title>Strain KN286 was isolated from seawater, which was collected from Caroline Seamount in the tropical western Pacific.</title>
        <authorList>
            <person name="Wang Q."/>
        </authorList>
    </citation>
    <scope>NUCLEOTIDE SEQUENCE [LARGE SCALE GENOMIC DNA]</scope>
    <source>
        <strain evidence="3 4">KN286</strain>
    </source>
</reference>
<dbReference type="SUPFAM" id="SSF53800">
    <property type="entry name" value="Chelatase"/>
    <property type="match status" value="2"/>
</dbReference>
<dbReference type="GO" id="GO:0016829">
    <property type="term" value="F:lyase activity"/>
    <property type="evidence" value="ECO:0007669"/>
    <property type="project" value="UniProtKB-KW"/>
</dbReference>
<evidence type="ECO:0000256" key="2">
    <source>
        <dbReference type="ARBA" id="ARBA00023239"/>
    </source>
</evidence>
<name>A0A6B0TZR7_9RHOB</name>
<keyword evidence="2" id="KW-0456">Lyase</keyword>
<dbReference type="Pfam" id="PF01903">
    <property type="entry name" value="CbiX"/>
    <property type="match status" value="1"/>
</dbReference>
<dbReference type="PANTHER" id="PTHR33542">
    <property type="entry name" value="SIROHYDROCHLORIN FERROCHELATASE, CHLOROPLASTIC"/>
    <property type="match status" value="1"/>
</dbReference>